<gene>
    <name evidence="1" type="ORF">M6B38_200465</name>
</gene>
<accession>A0AAX6EAD4</accession>
<protein>
    <submittedName>
        <fullName evidence="1">BOI-related E3 ubiquitin-protein ligase 3</fullName>
    </submittedName>
</protein>
<reference evidence="1" key="1">
    <citation type="journal article" date="2023" name="GigaByte">
        <title>Genome assembly of the bearded iris, Iris pallida Lam.</title>
        <authorList>
            <person name="Bruccoleri R.E."/>
            <person name="Oakeley E.J."/>
            <person name="Faust A.M.E."/>
            <person name="Altorfer M."/>
            <person name="Dessus-Babus S."/>
            <person name="Burckhardt D."/>
            <person name="Oertli M."/>
            <person name="Naumann U."/>
            <person name="Petersen F."/>
            <person name="Wong J."/>
        </authorList>
    </citation>
    <scope>NUCLEOTIDE SEQUENCE</scope>
    <source>
        <strain evidence="1">GSM-AAB239-AS_SAM_17_03QT</strain>
    </source>
</reference>
<dbReference type="AlphaFoldDB" id="A0AAX6EAD4"/>
<keyword evidence="2" id="KW-1185">Reference proteome</keyword>
<evidence type="ECO:0000313" key="1">
    <source>
        <dbReference type="EMBL" id="KAJ6800955.1"/>
    </source>
</evidence>
<sequence>MAVQAHHHLSNAFFSPDLRTTTSARMNVLDELIPMQHHLAGAGFSGPQSDLTYCNDASGSRKRAREPQELPVAVVGMNVSSVHSRPVQFRYEQHPARAVDSTETSTSGGPVLSPLAVDLYSHVHRHNVEIDSIIKLQAQREAEIGTGRESETAVPVAGVGTGG</sequence>
<dbReference type="EMBL" id="JANAVB010038613">
    <property type="protein sequence ID" value="KAJ6800955.1"/>
    <property type="molecule type" value="Genomic_DNA"/>
</dbReference>
<name>A0AAX6EAD4_IRIPA</name>
<reference evidence="1" key="2">
    <citation type="submission" date="2023-04" db="EMBL/GenBank/DDBJ databases">
        <authorList>
            <person name="Bruccoleri R.E."/>
            <person name="Oakeley E.J."/>
            <person name="Faust A.-M."/>
            <person name="Dessus-Babus S."/>
            <person name="Altorfer M."/>
            <person name="Burckhardt D."/>
            <person name="Oertli M."/>
            <person name="Naumann U."/>
            <person name="Petersen F."/>
            <person name="Wong J."/>
        </authorList>
    </citation>
    <scope>NUCLEOTIDE SEQUENCE</scope>
    <source>
        <strain evidence="1">GSM-AAB239-AS_SAM_17_03QT</strain>
        <tissue evidence="1">Leaf</tissue>
    </source>
</reference>
<evidence type="ECO:0000313" key="2">
    <source>
        <dbReference type="Proteomes" id="UP001140949"/>
    </source>
</evidence>
<organism evidence="1 2">
    <name type="scientific">Iris pallida</name>
    <name type="common">Sweet iris</name>
    <dbReference type="NCBI Taxonomy" id="29817"/>
    <lineage>
        <taxon>Eukaryota</taxon>
        <taxon>Viridiplantae</taxon>
        <taxon>Streptophyta</taxon>
        <taxon>Embryophyta</taxon>
        <taxon>Tracheophyta</taxon>
        <taxon>Spermatophyta</taxon>
        <taxon>Magnoliopsida</taxon>
        <taxon>Liliopsida</taxon>
        <taxon>Asparagales</taxon>
        <taxon>Iridaceae</taxon>
        <taxon>Iridoideae</taxon>
        <taxon>Irideae</taxon>
        <taxon>Iris</taxon>
    </lineage>
</organism>
<dbReference type="Proteomes" id="UP001140949">
    <property type="component" value="Unassembled WGS sequence"/>
</dbReference>
<comment type="caution">
    <text evidence="1">The sequence shown here is derived from an EMBL/GenBank/DDBJ whole genome shotgun (WGS) entry which is preliminary data.</text>
</comment>
<proteinExistence type="predicted"/>